<dbReference type="EMBL" id="MT143978">
    <property type="protein sequence ID" value="QJA44646.1"/>
    <property type="molecule type" value="Genomic_DNA"/>
</dbReference>
<evidence type="ECO:0000313" key="2">
    <source>
        <dbReference type="EMBL" id="QJA67543.1"/>
    </source>
</evidence>
<evidence type="ECO:0000313" key="3">
    <source>
        <dbReference type="EMBL" id="QJH95922.1"/>
    </source>
</evidence>
<evidence type="ECO:0000313" key="4">
    <source>
        <dbReference type="EMBL" id="QJI05088.1"/>
    </source>
</evidence>
<accession>A0A6H1Z9R2</accession>
<gene>
    <name evidence="4" type="ORF">MM415A00133_0031</name>
    <name evidence="2" type="ORF">MM415B00206_0060</name>
    <name evidence="1" type="ORF">TM448A00125_0042</name>
    <name evidence="3" type="ORF">TM448B00551_0020</name>
</gene>
<protein>
    <submittedName>
        <fullName evidence="1">Uncharacterized protein</fullName>
    </submittedName>
</protein>
<dbReference type="EMBL" id="MT144633">
    <property type="protein sequence ID" value="QJH95922.1"/>
    <property type="molecule type" value="Genomic_DNA"/>
</dbReference>
<organism evidence="1">
    <name type="scientific">viral metagenome</name>
    <dbReference type="NCBI Taxonomy" id="1070528"/>
    <lineage>
        <taxon>unclassified sequences</taxon>
        <taxon>metagenomes</taxon>
        <taxon>organismal metagenomes</taxon>
    </lineage>
</organism>
<dbReference type="EMBL" id="MT141572">
    <property type="protein sequence ID" value="QJA67543.1"/>
    <property type="molecule type" value="Genomic_DNA"/>
</dbReference>
<dbReference type="AlphaFoldDB" id="A0A6H1Z9R2"/>
<sequence>MGKPLGNPKIYGRKDPTLVAKSLERKKLVFKHNSFLGHAAMTRRQMYGIMDSVTVTPEAKSTADEIAKLSIKLAEQLKTRVPWEEAAPDLL</sequence>
<proteinExistence type="predicted"/>
<dbReference type="EMBL" id="MT145194">
    <property type="protein sequence ID" value="QJI05088.1"/>
    <property type="molecule type" value="Genomic_DNA"/>
</dbReference>
<name>A0A6H1Z9R2_9ZZZZ</name>
<reference evidence="1" key="1">
    <citation type="submission" date="2020-03" db="EMBL/GenBank/DDBJ databases">
        <title>The deep terrestrial virosphere.</title>
        <authorList>
            <person name="Holmfeldt K."/>
            <person name="Nilsson E."/>
            <person name="Simone D."/>
            <person name="Lopez-Fernandez M."/>
            <person name="Wu X."/>
            <person name="de Brujin I."/>
            <person name="Lundin D."/>
            <person name="Andersson A."/>
            <person name="Bertilsson S."/>
            <person name="Dopson M."/>
        </authorList>
    </citation>
    <scope>NUCLEOTIDE SEQUENCE</scope>
    <source>
        <strain evidence="4">MM415A00133</strain>
        <strain evidence="2">MM415B00206</strain>
        <strain evidence="1">TM448A00125</strain>
        <strain evidence="3">TM448B00551</strain>
    </source>
</reference>
<evidence type="ECO:0000313" key="1">
    <source>
        <dbReference type="EMBL" id="QJA44646.1"/>
    </source>
</evidence>